<protein>
    <submittedName>
        <fullName evidence="2">Uncharacterized protein</fullName>
    </submittedName>
</protein>
<keyword evidence="1" id="KW-1133">Transmembrane helix</keyword>
<gene>
    <name evidence="2" type="ORF">LOTGIDRAFT_165497</name>
</gene>
<dbReference type="KEGG" id="lgi:LOTGIDRAFT_165497"/>
<keyword evidence="1" id="KW-0472">Membrane</keyword>
<proteinExistence type="predicted"/>
<name>V3ZCC4_LOTGI</name>
<dbReference type="PANTHER" id="PTHR46704">
    <property type="entry name" value="CXC DOMAIN-CONTAINING PROTEIN-RELATED"/>
    <property type="match status" value="1"/>
</dbReference>
<keyword evidence="3" id="KW-1185">Reference proteome</keyword>
<dbReference type="OrthoDB" id="6141669at2759"/>
<dbReference type="CTD" id="20240098"/>
<dbReference type="RefSeq" id="XP_009060758.1">
    <property type="nucleotide sequence ID" value="XM_009062510.1"/>
</dbReference>
<evidence type="ECO:0000313" key="2">
    <source>
        <dbReference type="EMBL" id="ESO88713.1"/>
    </source>
</evidence>
<evidence type="ECO:0000256" key="1">
    <source>
        <dbReference type="SAM" id="Phobius"/>
    </source>
</evidence>
<dbReference type="EMBL" id="KB202656">
    <property type="protein sequence ID" value="ESO88713.1"/>
    <property type="molecule type" value="Genomic_DNA"/>
</dbReference>
<dbReference type="HOGENOM" id="CLU_285335_0_0_1"/>
<keyword evidence="1" id="KW-0812">Transmembrane</keyword>
<organism evidence="2 3">
    <name type="scientific">Lottia gigantea</name>
    <name type="common">Giant owl limpet</name>
    <dbReference type="NCBI Taxonomy" id="225164"/>
    <lineage>
        <taxon>Eukaryota</taxon>
        <taxon>Metazoa</taxon>
        <taxon>Spiralia</taxon>
        <taxon>Lophotrochozoa</taxon>
        <taxon>Mollusca</taxon>
        <taxon>Gastropoda</taxon>
        <taxon>Patellogastropoda</taxon>
        <taxon>Lottioidea</taxon>
        <taxon>Lottiidae</taxon>
        <taxon>Lottia</taxon>
    </lineage>
</organism>
<dbReference type="AlphaFoldDB" id="V3ZCC4"/>
<feature type="transmembrane region" description="Helical" evidence="1">
    <location>
        <begin position="987"/>
        <end position="1009"/>
    </location>
</feature>
<accession>V3ZCC4</accession>
<dbReference type="Proteomes" id="UP000030746">
    <property type="component" value="Unassembled WGS sequence"/>
</dbReference>
<evidence type="ECO:0000313" key="3">
    <source>
        <dbReference type="Proteomes" id="UP000030746"/>
    </source>
</evidence>
<dbReference type="GeneID" id="20240098"/>
<reference evidence="2 3" key="1">
    <citation type="journal article" date="2013" name="Nature">
        <title>Insights into bilaterian evolution from three spiralian genomes.</title>
        <authorList>
            <person name="Simakov O."/>
            <person name="Marletaz F."/>
            <person name="Cho S.J."/>
            <person name="Edsinger-Gonzales E."/>
            <person name="Havlak P."/>
            <person name="Hellsten U."/>
            <person name="Kuo D.H."/>
            <person name="Larsson T."/>
            <person name="Lv J."/>
            <person name="Arendt D."/>
            <person name="Savage R."/>
            <person name="Osoegawa K."/>
            <person name="de Jong P."/>
            <person name="Grimwood J."/>
            <person name="Chapman J.A."/>
            <person name="Shapiro H."/>
            <person name="Aerts A."/>
            <person name="Otillar R.P."/>
            <person name="Terry A.Y."/>
            <person name="Boore J.L."/>
            <person name="Grigoriev I.V."/>
            <person name="Lindberg D.R."/>
            <person name="Seaver E.C."/>
            <person name="Weisblat D.A."/>
            <person name="Putnam N.H."/>
            <person name="Rokhsar D.S."/>
        </authorList>
    </citation>
    <scope>NUCLEOTIDE SEQUENCE [LARGE SCALE GENOMIC DNA]</scope>
</reference>
<dbReference type="PANTHER" id="PTHR46704:SF9">
    <property type="entry name" value="BHLH DOMAIN-CONTAINING PROTEIN"/>
    <property type="match status" value="1"/>
</dbReference>
<sequence>MQNGTILQACKSMFCSTLGIAERTISDWLSLKVKDGSNDVHDVADIPCKEKTRSGPTQKMSNDTVYYLKTSINIPCVDSHYCRKIPAYKDKRFLQPGIKVIDLFERYIEQGPRGVSLAEKRTNSYMYHYSPWTLPLKEMDVCRACIGLATACVWDNNDANIETLDGKETLHANVGHTYQNILQNDRETNNIPIELRDGRNRRRFVGSQREIPPFREPLNKAMFVTSANMSESFNAITAESRYTTETSNVITSESTEPNVIHRKVKLAMKALDLCWLWKLFEGNTPLYAGFISMYIKDVLPMQRICYMDPISRSPTNNALVKENELLANVLEQKLYQRFLLDLPEEEYGSVVLVMHTLPSNASQTEVHLLDPVVLQHLEKYEEFFQMIIDGSQGPTAQFWATYIFLINRLHRELQRCVKTNDVNGYINVFPMILGVFFSLNRLNYARWGTLFLQKLKSCDPKLIEILEKSAFSVRRTTKDYSRSAVDLSLEQSVNRDAASQMKGIVAFRNSENAMRRWSLSMTQRAMAVTELRTFAGLELGETAAAQCRPSRIKKDNSQMAALSAKIDEFCNPFKSETSGCLVNIAIGQAAAKDTASYLLNTLNMGEVARGKFLHEWDSNNHRFLQPVKRTRVQNFAAENVKKETKSPALQGAKTNAESLWDMFIRMIIVVAEETNFDLKNVLSYPITTYPLSLAHCDGTHVKTNKSVLLKKLESLQTEPVTESELPRNYVHVYDGGLLLHSILTQTNIGASYGSIARTILSAVCSGDANEAHVCLDKYVENSIKDSERRLRGDGEKITIGTSSGERLWKGKTKALDIIEKDESGRFVEAFISMGDARHTVDFDVISEFVCCMFAQSQTRDIDEARYNKLMQMTGKVQKDNPLANVERIDCALLPPTRKTLEMKISRLQKLVQEMIVGKKNNIAKFLYNISKQDKEYSFTQNLPTILTISTLARINQNNPKLQKAMGELELSNLHPLLENAFRPQVHWIFYLLGACLFLAITFIISFKIVKIYKKVKRARDTVGRTSCTETKESLYALVDKFRRKPKPQPRNIVMTTLSLPRETPPPRRQYSPEPATNYVRTVEILS</sequence>